<evidence type="ECO:0000256" key="2">
    <source>
        <dbReference type="ARBA" id="ARBA00022827"/>
    </source>
</evidence>
<protein>
    <recommendedName>
        <fullName evidence="5">Cryptochrome/DNA photolyase FAD-binding domain-containing protein</fullName>
    </recommendedName>
</protein>
<comment type="caution">
    <text evidence="6">The sequence shown here is derived from an EMBL/GenBank/DDBJ whole genome shotgun (WGS) entry which is preliminary data.</text>
</comment>
<evidence type="ECO:0000256" key="4">
    <source>
        <dbReference type="RuleBase" id="RU004182"/>
    </source>
</evidence>
<dbReference type="InterPro" id="IPR002081">
    <property type="entry name" value="Cryptochrome/DNA_photolyase_1"/>
</dbReference>
<organism evidence="6 7">
    <name type="scientific">Leptospira ryugenii</name>
    <dbReference type="NCBI Taxonomy" id="1917863"/>
    <lineage>
        <taxon>Bacteria</taxon>
        <taxon>Pseudomonadati</taxon>
        <taxon>Spirochaetota</taxon>
        <taxon>Spirochaetia</taxon>
        <taxon>Leptospirales</taxon>
        <taxon>Leptospiraceae</taxon>
        <taxon>Leptospira</taxon>
    </lineage>
</organism>
<feature type="binding site" evidence="3">
    <location>
        <position position="53"/>
    </location>
    <ligand>
        <name>FAD</name>
        <dbReference type="ChEBI" id="CHEBI:57692"/>
    </ligand>
</feature>
<dbReference type="GO" id="GO:0009416">
    <property type="term" value="P:response to light stimulus"/>
    <property type="evidence" value="ECO:0007669"/>
    <property type="project" value="TreeGrafter"/>
</dbReference>
<keyword evidence="4" id="KW-0157">Chromophore</keyword>
<keyword evidence="2 3" id="KW-0274">FAD</keyword>
<dbReference type="PRINTS" id="PR00147">
    <property type="entry name" value="DNAPHOTLYASE"/>
</dbReference>
<comment type="similarity">
    <text evidence="4">Belongs to the DNA photolyase family.</text>
</comment>
<dbReference type="GO" id="GO:0003677">
    <property type="term" value="F:DNA binding"/>
    <property type="evidence" value="ECO:0007669"/>
    <property type="project" value="TreeGrafter"/>
</dbReference>
<dbReference type="GO" id="GO:0071949">
    <property type="term" value="F:FAD binding"/>
    <property type="evidence" value="ECO:0007669"/>
    <property type="project" value="TreeGrafter"/>
</dbReference>
<evidence type="ECO:0000259" key="5">
    <source>
        <dbReference type="Pfam" id="PF03441"/>
    </source>
</evidence>
<dbReference type="GO" id="GO:0003904">
    <property type="term" value="F:deoxyribodipyrimidine photo-lyase activity"/>
    <property type="evidence" value="ECO:0007669"/>
    <property type="project" value="TreeGrafter"/>
</dbReference>
<dbReference type="EMBL" id="BFBB01000004">
    <property type="protein sequence ID" value="GBF50392.1"/>
    <property type="molecule type" value="Genomic_DNA"/>
</dbReference>
<keyword evidence="1 3" id="KW-0285">Flavoprotein</keyword>
<reference evidence="6 7" key="1">
    <citation type="submission" date="2018-02" db="EMBL/GenBank/DDBJ databases">
        <title>Novel Leptospira species isolated from soil and water in Japan.</title>
        <authorList>
            <person name="Nakao R."/>
            <person name="Masuzawa T."/>
        </authorList>
    </citation>
    <scope>NUCLEOTIDE SEQUENCE [LARGE SCALE GENOMIC DNA]</scope>
    <source>
        <strain evidence="6 7">YH101</strain>
    </source>
</reference>
<dbReference type="AlphaFoldDB" id="A0A2P2E0J6"/>
<dbReference type="Proteomes" id="UP000245133">
    <property type="component" value="Unassembled WGS sequence"/>
</dbReference>
<keyword evidence="7" id="KW-1185">Reference proteome</keyword>
<dbReference type="SUPFAM" id="SSF48173">
    <property type="entry name" value="Cryptochrome/photolyase FAD-binding domain"/>
    <property type="match status" value="1"/>
</dbReference>
<dbReference type="PANTHER" id="PTHR11455:SF9">
    <property type="entry name" value="CRYPTOCHROME CIRCADIAN CLOCK 5 ISOFORM X1"/>
    <property type="match status" value="1"/>
</dbReference>
<evidence type="ECO:0000313" key="7">
    <source>
        <dbReference type="Proteomes" id="UP000245133"/>
    </source>
</evidence>
<evidence type="ECO:0000256" key="3">
    <source>
        <dbReference type="PIRSR" id="PIRSR602081-1"/>
    </source>
</evidence>
<evidence type="ECO:0000313" key="6">
    <source>
        <dbReference type="EMBL" id="GBF50392.1"/>
    </source>
</evidence>
<dbReference type="InterPro" id="IPR005101">
    <property type="entry name" value="Cryptochr/Photolyase_FAD-bd"/>
</dbReference>
<gene>
    <name evidence="6" type="ORF">LPTSP4_19170</name>
</gene>
<proteinExistence type="inferred from homology"/>
<dbReference type="Gene3D" id="1.10.579.10">
    <property type="entry name" value="DNA Cyclobutane Dipyrimidine Photolyase, subunit A, domain 3"/>
    <property type="match status" value="1"/>
</dbReference>
<dbReference type="PANTHER" id="PTHR11455">
    <property type="entry name" value="CRYPTOCHROME"/>
    <property type="match status" value="1"/>
</dbReference>
<name>A0A2P2E0J6_9LEPT</name>
<sequence>MLQIPSERIIWKLDAIYPEFQANLKHHPKFQIGGEKEGKNIFSHFVEERVRRYSPCISKPEESRIHCSRLSPYLAWGNLSPKWVYQLTIKQQATSNRYLKNQMNRFLSRLFWRDHMIQKFESEPRIEKENFNRAFDQLVKAPDPRLLQLWEEGETGYPLVDACMKCLIETGYLNFRMRAMLVSFLTMVFWQDWRLGTNHLGRMFLDFEPGIHYFQFQMQAGTVGMHQLRMYNPYKQSMENDPDAIFIRKWLPEFQKTPIPEIHQWGKEQSLFAIAKRPYPAVNLDLALQRAKDVHFQFQKSIEVQKENKRIKQLHVNG</sequence>
<accession>A0A2P2E0J6</accession>
<feature type="domain" description="Cryptochrome/DNA photolyase FAD-binding" evidence="5">
    <location>
        <begin position="106"/>
        <end position="292"/>
    </location>
</feature>
<dbReference type="Pfam" id="PF03441">
    <property type="entry name" value="FAD_binding_7"/>
    <property type="match status" value="1"/>
</dbReference>
<evidence type="ECO:0000256" key="1">
    <source>
        <dbReference type="ARBA" id="ARBA00022630"/>
    </source>
</evidence>
<feature type="binding site" evidence="3">
    <location>
        <position position="106"/>
    </location>
    <ligand>
        <name>FAD</name>
        <dbReference type="ChEBI" id="CHEBI:57692"/>
    </ligand>
</feature>
<comment type="cofactor">
    <cofactor evidence="3">
        <name>FAD</name>
        <dbReference type="ChEBI" id="CHEBI:57692"/>
    </cofactor>
    <text evidence="3">Binds 1 FAD per subunit.</text>
</comment>
<dbReference type="InterPro" id="IPR036134">
    <property type="entry name" value="Crypto/Photolyase_FAD-like_sf"/>
</dbReference>
<dbReference type="Gene3D" id="1.25.40.80">
    <property type="match status" value="1"/>
</dbReference>